<evidence type="ECO:0000313" key="1">
    <source>
        <dbReference type="EMBL" id="BDS14787.1"/>
    </source>
</evidence>
<dbReference type="RefSeq" id="WP_264789996.1">
    <property type="nucleotide sequence ID" value="NZ_AP026867.1"/>
</dbReference>
<accession>A0A916DWG9</accession>
<dbReference type="InterPro" id="IPR051783">
    <property type="entry name" value="NAD(P)-dependent_oxidoreduct"/>
</dbReference>
<organism evidence="1 2">
    <name type="scientific">Aureispira anguillae</name>
    <dbReference type="NCBI Taxonomy" id="2864201"/>
    <lineage>
        <taxon>Bacteria</taxon>
        <taxon>Pseudomonadati</taxon>
        <taxon>Bacteroidota</taxon>
        <taxon>Saprospiria</taxon>
        <taxon>Saprospirales</taxon>
        <taxon>Saprospiraceae</taxon>
        <taxon>Aureispira</taxon>
    </lineage>
</organism>
<dbReference type="AlphaFoldDB" id="A0A916DWG9"/>
<dbReference type="KEGG" id="aup:AsAng_0055690"/>
<dbReference type="InterPro" id="IPR036291">
    <property type="entry name" value="NAD(P)-bd_dom_sf"/>
</dbReference>
<dbReference type="PANTHER" id="PTHR48079">
    <property type="entry name" value="PROTEIN YEEZ"/>
    <property type="match status" value="1"/>
</dbReference>
<proteinExistence type="predicted"/>
<evidence type="ECO:0000313" key="2">
    <source>
        <dbReference type="Proteomes" id="UP001060919"/>
    </source>
</evidence>
<dbReference type="Gene3D" id="3.40.50.720">
    <property type="entry name" value="NAD(P)-binding Rossmann-like Domain"/>
    <property type="match status" value="1"/>
</dbReference>
<gene>
    <name evidence="1" type="ORF">AsAng_0055690</name>
</gene>
<evidence type="ECO:0008006" key="3">
    <source>
        <dbReference type="Google" id="ProtNLM"/>
    </source>
</evidence>
<dbReference type="EMBL" id="AP026867">
    <property type="protein sequence ID" value="BDS14787.1"/>
    <property type="molecule type" value="Genomic_DNA"/>
</dbReference>
<name>A0A916DWG9_9BACT</name>
<sequence length="271" mass="30365">MKGRRISVLGSGWLGAALVAILEAKGSSVLISTTSSEKCNQLKGEGKQAFTIKVQSEEIIGDIESFLDSEILIINIPPNRAELEKEQFASLLPLIEKSSIQKVLFVSSTAVYPNLNRVLKEDEKIENKTHHLYKSEQLLLNNLHFKTTVVRMAGLVGGERHPGRFFRKHGVIRNAEAPVNLIHREDCLQIMLQIMLQDVWGEVFNACADEHPPKNVFYPTAAAAIGMPVPLCEAADSPSFKIIDNTKIKEQLSIHFKYPDLLRLIKEDKWV</sequence>
<dbReference type="SUPFAM" id="SSF51735">
    <property type="entry name" value="NAD(P)-binding Rossmann-fold domains"/>
    <property type="match status" value="1"/>
</dbReference>
<dbReference type="GO" id="GO:0004029">
    <property type="term" value="F:aldehyde dehydrogenase (NAD+) activity"/>
    <property type="evidence" value="ECO:0007669"/>
    <property type="project" value="TreeGrafter"/>
</dbReference>
<dbReference type="Proteomes" id="UP001060919">
    <property type="component" value="Chromosome"/>
</dbReference>
<dbReference type="GO" id="GO:0005737">
    <property type="term" value="C:cytoplasm"/>
    <property type="evidence" value="ECO:0007669"/>
    <property type="project" value="TreeGrafter"/>
</dbReference>
<reference evidence="1" key="1">
    <citation type="submission" date="2022-09" db="EMBL/GenBank/DDBJ databases">
        <title>Aureispira anguillicida sp. nov., isolated from Leptocephalus of Japanese eel Anguilla japonica.</title>
        <authorList>
            <person name="Yuasa K."/>
            <person name="Mekata T."/>
            <person name="Ikunari K."/>
        </authorList>
    </citation>
    <scope>NUCLEOTIDE SEQUENCE</scope>
    <source>
        <strain evidence="1">EL160426</strain>
    </source>
</reference>
<keyword evidence="2" id="KW-1185">Reference proteome</keyword>
<dbReference type="PANTHER" id="PTHR48079:SF6">
    <property type="entry name" value="NAD(P)-BINDING DOMAIN-CONTAINING PROTEIN-RELATED"/>
    <property type="match status" value="1"/>
</dbReference>
<protein>
    <recommendedName>
        <fullName evidence="3">Nucleoside-diphosphate-sugar epimerase</fullName>
    </recommendedName>
</protein>